<dbReference type="InterPro" id="IPR051065">
    <property type="entry name" value="Ras-related_GTPase"/>
</dbReference>
<dbReference type="Gene3D" id="3.40.50.300">
    <property type="entry name" value="P-loop containing nucleotide triphosphate hydrolases"/>
    <property type="match status" value="1"/>
</dbReference>
<dbReference type="PROSITE" id="PS51419">
    <property type="entry name" value="RAB"/>
    <property type="match status" value="1"/>
</dbReference>
<dbReference type="OrthoDB" id="5127151at2759"/>
<dbReference type="SMART" id="SM00175">
    <property type="entry name" value="RAB"/>
    <property type="match status" value="1"/>
</dbReference>
<reference evidence="5 6" key="1">
    <citation type="submission" date="2020-03" db="EMBL/GenBank/DDBJ databases">
        <title>Draft Genome Sequence of Cudoniella acicularis.</title>
        <authorList>
            <person name="Buettner E."/>
            <person name="Kellner H."/>
        </authorList>
    </citation>
    <scope>NUCLEOTIDE SEQUENCE [LARGE SCALE GENOMIC DNA]</scope>
    <source>
        <strain evidence="5 6">DSM 108380</strain>
    </source>
</reference>
<dbReference type="Pfam" id="PF00071">
    <property type="entry name" value="Ras"/>
    <property type="match status" value="1"/>
</dbReference>
<sequence length="222" mass="25269">MLAFKQKSKVLQTHKIVLAGSIGVGKRSIRYRIIADEWLDPTYTNRVFQELDPSKRMIEVGNERCIIDLTLVPNPQEIRRPQYFNSSTDGLIVVYDICDRDSFEAAKQLWREAALAKFQDEKNDNGCDVPVLLFGNKTDLGHEREVTEEEGRDFARRIGALWIEGSALDGWERGVIDEAMGELIRRRLVKDGGEKIGAQADDISMPYFLLFFSYSSTAGKIF</sequence>
<dbReference type="Proteomes" id="UP000566819">
    <property type="component" value="Unassembled WGS sequence"/>
</dbReference>
<dbReference type="SUPFAM" id="SSF52540">
    <property type="entry name" value="P-loop containing nucleoside triphosphate hydrolases"/>
    <property type="match status" value="1"/>
</dbReference>
<evidence type="ECO:0000256" key="1">
    <source>
        <dbReference type="ARBA" id="ARBA00008344"/>
    </source>
</evidence>
<comment type="caution">
    <text evidence="5">The sequence shown here is derived from an EMBL/GenBank/DDBJ whole genome shotgun (WGS) entry which is preliminary data.</text>
</comment>
<dbReference type="InterPro" id="IPR001806">
    <property type="entry name" value="Small_GTPase"/>
</dbReference>
<comment type="similarity">
    <text evidence="1">Belongs to the small GTPase superfamily. Ras family.</text>
</comment>
<evidence type="ECO:0000256" key="4">
    <source>
        <dbReference type="ARBA" id="ARBA00048098"/>
    </source>
</evidence>
<dbReference type="AlphaFoldDB" id="A0A8H4R1Y5"/>
<dbReference type="InterPro" id="IPR027417">
    <property type="entry name" value="P-loop_NTPase"/>
</dbReference>
<keyword evidence="3" id="KW-0378">Hydrolase</keyword>
<dbReference type="EC" id="3.6.5.2" evidence="2"/>
<dbReference type="PRINTS" id="PR00449">
    <property type="entry name" value="RASTRNSFRMNG"/>
</dbReference>
<dbReference type="PANTHER" id="PTHR45704">
    <property type="entry name" value="RAS-LIKE FAMILY MEMBER 11"/>
    <property type="match status" value="1"/>
</dbReference>
<gene>
    <name evidence="5" type="ORF">G7Y89_g14457</name>
</gene>
<comment type="catalytic activity">
    <reaction evidence="4">
        <text>GTP + H2O = GDP + phosphate + H(+)</text>
        <dbReference type="Rhea" id="RHEA:19669"/>
        <dbReference type="ChEBI" id="CHEBI:15377"/>
        <dbReference type="ChEBI" id="CHEBI:15378"/>
        <dbReference type="ChEBI" id="CHEBI:37565"/>
        <dbReference type="ChEBI" id="CHEBI:43474"/>
        <dbReference type="ChEBI" id="CHEBI:58189"/>
        <dbReference type="EC" id="3.6.5.2"/>
    </reaction>
</comment>
<dbReference type="SMART" id="SM00173">
    <property type="entry name" value="RAS"/>
    <property type="match status" value="1"/>
</dbReference>
<proteinExistence type="inferred from homology"/>
<dbReference type="PROSITE" id="PS51421">
    <property type="entry name" value="RAS"/>
    <property type="match status" value="1"/>
</dbReference>
<accession>A0A8H4R1Y5</accession>
<keyword evidence="6" id="KW-1185">Reference proteome</keyword>
<organism evidence="5 6">
    <name type="scientific">Cudoniella acicularis</name>
    <dbReference type="NCBI Taxonomy" id="354080"/>
    <lineage>
        <taxon>Eukaryota</taxon>
        <taxon>Fungi</taxon>
        <taxon>Dikarya</taxon>
        <taxon>Ascomycota</taxon>
        <taxon>Pezizomycotina</taxon>
        <taxon>Leotiomycetes</taxon>
        <taxon>Helotiales</taxon>
        <taxon>Tricladiaceae</taxon>
        <taxon>Cudoniella</taxon>
    </lineage>
</organism>
<name>A0A8H4R1Y5_9HELO</name>
<evidence type="ECO:0000313" key="5">
    <source>
        <dbReference type="EMBL" id="KAF4621889.1"/>
    </source>
</evidence>
<dbReference type="EMBL" id="JAAMPI010001915">
    <property type="protein sequence ID" value="KAF4621889.1"/>
    <property type="molecule type" value="Genomic_DNA"/>
</dbReference>
<dbReference type="GO" id="GO:0005525">
    <property type="term" value="F:GTP binding"/>
    <property type="evidence" value="ECO:0007669"/>
    <property type="project" value="InterPro"/>
</dbReference>
<evidence type="ECO:0000256" key="2">
    <source>
        <dbReference type="ARBA" id="ARBA00011984"/>
    </source>
</evidence>
<protein>
    <recommendedName>
        <fullName evidence="2">small monomeric GTPase</fullName>
        <ecNumber evidence="2">3.6.5.2</ecNumber>
    </recommendedName>
</protein>
<dbReference type="GO" id="GO:0003925">
    <property type="term" value="F:G protein activity"/>
    <property type="evidence" value="ECO:0007669"/>
    <property type="project" value="UniProtKB-EC"/>
</dbReference>
<evidence type="ECO:0000256" key="3">
    <source>
        <dbReference type="ARBA" id="ARBA00022801"/>
    </source>
</evidence>
<evidence type="ECO:0000313" key="6">
    <source>
        <dbReference type="Proteomes" id="UP000566819"/>
    </source>
</evidence>